<evidence type="ECO:0000256" key="21">
    <source>
        <dbReference type="ARBA" id="ARBA00044985"/>
    </source>
</evidence>
<evidence type="ECO:0000256" key="13">
    <source>
        <dbReference type="ARBA" id="ARBA00044893"/>
    </source>
</evidence>
<feature type="transmembrane region" description="Helical" evidence="26">
    <location>
        <begin position="35"/>
        <end position="53"/>
    </location>
</feature>
<protein>
    <recommendedName>
        <fullName evidence="21">Lysosomal dipeptide transporter MFSD1</fullName>
    </recommendedName>
    <alternativeName>
        <fullName evidence="22">Major facilitator superfamily domain-containing protein 1</fullName>
    </alternativeName>
</protein>
<comment type="catalytic activity">
    <reaction evidence="17">
        <text>L-arginyl-glycine(out) = L-arginyl-glycine(in)</text>
        <dbReference type="Rhea" id="RHEA:79391"/>
        <dbReference type="ChEBI" id="CHEBI:229955"/>
    </reaction>
</comment>
<dbReference type="OrthoDB" id="424834at2759"/>
<keyword evidence="5 26" id="KW-1133">Transmembrane helix</keyword>
<evidence type="ECO:0000256" key="6">
    <source>
        <dbReference type="ARBA" id="ARBA00023136"/>
    </source>
</evidence>
<comment type="function">
    <text evidence="23">Lysosomal dipeptide uniporter that selectively exports lysine, arginine or histidine-containing dipeptides with a net positive charge from the lysosome lumen into the cytosol. Could play a role in a specific type of protein O-glycosylation indirectly regulating macrophages migration and tissue invasion. Also essential for liver homeostasis.</text>
</comment>
<comment type="catalytic activity">
    <reaction evidence="9">
        <text>L-histidyl-glycine(out) = L-histidyl-glycine(in)</text>
        <dbReference type="Rhea" id="RHEA:79395"/>
        <dbReference type="ChEBI" id="CHEBI:229957"/>
    </reaction>
</comment>
<evidence type="ECO:0000256" key="10">
    <source>
        <dbReference type="ARBA" id="ARBA00044881"/>
    </source>
</evidence>
<evidence type="ECO:0000256" key="16">
    <source>
        <dbReference type="ARBA" id="ARBA00044900"/>
    </source>
</evidence>
<comment type="similarity">
    <text evidence="2">Belongs to the major facilitator superfamily.</text>
</comment>
<comment type="catalytic activity">
    <reaction evidence="12">
        <text>L-lysyl-L-alpha-amino acid(out) = L-lysyl-L-alpha-amino acid(in)</text>
        <dbReference type="Rhea" id="RHEA:79387"/>
        <dbReference type="ChEBI" id="CHEBI:229965"/>
    </reaction>
</comment>
<name>A0A1D1UU23_RAMVA</name>
<evidence type="ECO:0000256" key="15">
    <source>
        <dbReference type="ARBA" id="ARBA00044899"/>
    </source>
</evidence>
<dbReference type="SUPFAM" id="SSF103473">
    <property type="entry name" value="MFS general substrate transporter"/>
    <property type="match status" value="1"/>
</dbReference>
<keyword evidence="7" id="KW-0458">Lysosome</keyword>
<evidence type="ECO:0000256" key="1">
    <source>
        <dbReference type="ARBA" id="ARBA00004155"/>
    </source>
</evidence>
<evidence type="ECO:0000256" key="8">
    <source>
        <dbReference type="ARBA" id="ARBA00044876"/>
    </source>
</evidence>
<evidence type="ECO:0000256" key="19">
    <source>
        <dbReference type="ARBA" id="ARBA00044919"/>
    </source>
</evidence>
<evidence type="ECO:0000256" key="26">
    <source>
        <dbReference type="SAM" id="Phobius"/>
    </source>
</evidence>
<keyword evidence="3" id="KW-0813">Transport</keyword>
<proteinExistence type="inferred from homology"/>
<feature type="compositionally biased region" description="Basic residues" evidence="25">
    <location>
        <begin position="198"/>
        <end position="213"/>
    </location>
</feature>
<feature type="transmembrane region" description="Helical" evidence="26">
    <location>
        <begin position="166"/>
        <end position="185"/>
    </location>
</feature>
<comment type="catalytic activity">
    <reaction evidence="16">
        <text>L-lysyl-L-lysine(out) = L-lysyl-L-lysine(in)</text>
        <dbReference type="Rhea" id="RHEA:79403"/>
        <dbReference type="ChEBI" id="CHEBI:229956"/>
    </reaction>
</comment>
<dbReference type="InterPro" id="IPR052187">
    <property type="entry name" value="MFSD1"/>
</dbReference>
<accession>A0A1D1UU23</accession>
<evidence type="ECO:0000256" key="5">
    <source>
        <dbReference type="ARBA" id="ARBA00022989"/>
    </source>
</evidence>
<keyword evidence="28" id="KW-1185">Reference proteome</keyword>
<evidence type="ECO:0000256" key="25">
    <source>
        <dbReference type="SAM" id="MobiDB-lite"/>
    </source>
</evidence>
<dbReference type="InterPro" id="IPR011701">
    <property type="entry name" value="MFS"/>
</dbReference>
<evidence type="ECO:0000256" key="7">
    <source>
        <dbReference type="ARBA" id="ARBA00023228"/>
    </source>
</evidence>
<dbReference type="GO" id="GO:0005765">
    <property type="term" value="C:lysosomal membrane"/>
    <property type="evidence" value="ECO:0007669"/>
    <property type="project" value="UniProtKB-SubCell"/>
</dbReference>
<feature type="transmembrane region" description="Helical" evidence="26">
    <location>
        <begin position="65"/>
        <end position="85"/>
    </location>
</feature>
<dbReference type="Proteomes" id="UP000186922">
    <property type="component" value="Unassembled WGS sequence"/>
</dbReference>
<comment type="catalytic activity">
    <reaction evidence="10">
        <text>L-alpha-aminoacyl-L-arginine(out) = L-alpha-aminoacyl-L-arginine(in)</text>
        <dbReference type="Rhea" id="RHEA:79367"/>
        <dbReference type="ChEBI" id="CHEBI:229968"/>
    </reaction>
</comment>
<evidence type="ECO:0000256" key="17">
    <source>
        <dbReference type="ARBA" id="ARBA00044903"/>
    </source>
</evidence>
<evidence type="ECO:0000256" key="18">
    <source>
        <dbReference type="ARBA" id="ARBA00044912"/>
    </source>
</evidence>
<dbReference type="PANTHER" id="PTHR23512:SF3">
    <property type="entry name" value="MAJOR FACILITATOR SUPERFAMILY DOMAIN-CONTAINING PROTEIN 1"/>
    <property type="match status" value="1"/>
</dbReference>
<dbReference type="Pfam" id="PF07690">
    <property type="entry name" value="MFS_1"/>
    <property type="match status" value="1"/>
</dbReference>
<gene>
    <name evidence="27" type="primary">RvY_04120-1</name>
    <name evidence="27" type="synonym">RvY_04120.1</name>
    <name evidence="27" type="ORF">RvY_04120</name>
</gene>
<comment type="caution">
    <text evidence="27">The sequence shown here is derived from an EMBL/GenBank/DDBJ whole genome shotgun (WGS) entry which is preliminary data.</text>
</comment>
<comment type="catalytic activity">
    <reaction evidence="19">
        <text>L-alanyl-L-lysine(out) = L-alanyl-L-lysine(in)</text>
        <dbReference type="Rhea" id="RHEA:79415"/>
        <dbReference type="ChEBI" id="CHEBI:192470"/>
    </reaction>
</comment>
<comment type="catalytic activity">
    <reaction evidence="20">
        <text>L-lysyl-glycine(out) = L-lysyl-glycine(in)</text>
        <dbReference type="Rhea" id="RHEA:79407"/>
        <dbReference type="ChEBI" id="CHEBI:191202"/>
    </reaction>
</comment>
<evidence type="ECO:0000256" key="12">
    <source>
        <dbReference type="ARBA" id="ARBA00044891"/>
    </source>
</evidence>
<dbReference type="AlphaFoldDB" id="A0A1D1UU23"/>
<comment type="subunit">
    <text evidence="24">Homodimer. Interacts with lysosomal protein GLMP (via lumenal domain); the interaction starts while both proteins are still in the endoplasmic reticulum and is required for stabilization of MFSD1 in lysosomes but has no direct effect on its targeting to lysosomes or transporter activity.</text>
</comment>
<evidence type="ECO:0000256" key="20">
    <source>
        <dbReference type="ARBA" id="ARBA00044924"/>
    </source>
</evidence>
<comment type="catalytic activity">
    <reaction evidence="15">
        <text>L-arginyl-L-alpha-amino acid(out) = L-arginyl-L-alpha-amino acid(in)</text>
        <dbReference type="Rhea" id="RHEA:79371"/>
        <dbReference type="ChEBI" id="CHEBI:84315"/>
    </reaction>
</comment>
<evidence type="ECO:0000256" key="4">
    <source>
        <dbReference type="ARBA" id="ARBA00022692"/>
    </source>
</evidence>
<evidence type="ECO:0000256" key="3">
    <source>
        <dbReference type="ARBA" id="ARBA00022448"/>
    </source>
</evidence>
<keyword evidence="6 26" id="KW-0472">Membrane</keyword>
<evidence type="ECO:0000256" key="11">
    <source>
        <dbReference type="ARBA" id="ARBA00044884"/>
    </source>
</evidence>
<dbReference type="InterPro" id="IPR036259">
    <property type="entry name" value="MFS_trans_sf"/>
</dbReference>
<dbReference type="GO" id="GO:0022857">
    <property type="term" value="F:transmembrane transporter activity"/>
    <property type="evidence" value="ECO:0007669"/>
    <property type="project" value="InterPro"/>
</dbReference>
<evidence type="ECO:0000313" key="27">
    <source>
        <dbReference type="EMBL" id="GAU91965.1"/>
    </source>
</evidence>
<evidence type="ECO:0000256" key="14">
    <source>
        <dbReference type="ARBA" id="ARBA00044898"/>
    </source>
</evidence>
<feature type="region of interest" description="Disordered" evidence="25">
    <location>
        <begin position="193"/>
        <end position="213"/>
    </location>
</feature>
<reference evidence="27 28" key="1">
    <citation type="journal article" date="2016" name="Nat. Commun.">
        <title>Extremotolerant tardigrade genome and improved radiotolerance of human cultured cells by tardigrade-unique protein.</title>
        <authorList>
            <person name="Hashimoto T."/>
            <person name="Horikawa D.D."/>
            <person name="Saito Y."/>
            <person name="Kuwahara H."/>
            <person name="Kozuka-Hata H."/>
            <person name="Shin-I T."/>
            <person name="Minakuchi Y."/>
            <person name="Ohishi K."/>
            <person name="Motoyama A."/>
            <person name="Aizu T."/>
            <person name="Enomoto A."/>
            <person name="Kondo K."/>
            <person name="Tanaka S."/>
            <person name="Hara Y."/>
            <person name="Koshikawa S."/>
            <person name="Sagara H."/>
            <person name="Miura T."/>
            <person name="Yokobori S."/>
            <person name="Miyagawa K."/>
            <person name="Suzuki Y."/>
            <person name="Kubo T."/>
            <person name="Oyama M."/>
            <person name="Kohara Y."/>
            <person name="Fujiyama A."/>
            <person name="Arakawa K."/>
            <person name="Katayama T."/>
            <person name="Toyoda A."/>
            <person name="Kunieda T."/>
        </authorList>
    </citation>
    <scope>NUCLEOTIDE SEQUENCE [LARGE SCALE GENOMIC DNA]</scope>
    <source>
        <strain evidence="27 28">YOKOZUNA-1</strain>
    </source>
</reference>
<comment type="catalytic activity">
    <reaction evidence="18">
        <text>L-histidyl-L-alpha-amino acid(out) = L-histidyl-L-alpha-amino acid(in)</text>
        <dbReference type="Rhea" id="RHEA:79379"/>
        <dbReference type="ChEBI" id="CHEBI:229964"/>
    </reaction>
</comment>
<evidence type="ECO:0000256" key="24">
    <source>
        <dbReference type="ARBA" id="ARBA00046376"/>
    </source>
</evidence>
<sequence length="239" mass="26654">MGSGCSYLLSGSVLDAIGMRNAIWISATQHYTEQGAIWIAGVVYLMSIVIPFTGYLVDEGGYRDWWMAAGAALILSPFAACLALTSFNSIRMSALIGLGYAIFDSVSSSSTNIVAPDNTKGTANAILKFLRYFAVGSFALVAGTLLDQQKKKTEGGTVWINLLTRLLIMSVLATCGSLVMVWAKLKSKEKPLSLKEKEHRRHKREQKARSRKRIRAKNYPRYWKQRSYKSRYPKILRTL</sequence>
<comment type="catalytic activity">
    <reaction evidence="8">
        <text>L-lysyl-L-alanine(out) = L-lysyl-L-alanine(in)</text>
        <dbReference type="Rhea" id="RHEA:79399"/>
        <dbReference type="ChEBI" id="CHEBI:229954"/>
    </reaction>
</comment>
<comment type="subcellular location">
    <subcellularLocation>
        <location evidence="1">Lysosome membrane</location>
        <topology evidence="1">Multi-pass membrane protein</topology>
    </subcellularLocation>
</comment>
<comment type="catalytic activity">
    <reaction evidence="11">
        <text>L-alpha-aminoacyl-L-histidine(out) = L-alpha-aminoacyl-L-histidine(in)</text>
        <dbReference type="Rhea" id="RHEA:79375"/>
        <dbReference type="ChEBI" id="CHEBI:229967"/>
    </reaction>
</comment>
<evidence type="ECO:0000256" key="2">
    <source>
        <dbReference type="ARBA" id="ARBA00008335"/>
    </source>
</evidence>
<keyword evidence="4 26" id="KW-0812">Transmembrane</keyword>
<comment type="catalytic activity">
    <reaction evidence="14">
        <text>L-aspartyl-L-lysine(out) = L-aspartyl-L-lysine(in)</text>
        <dbReference type="Rhea" id="RHEA:79411"/>
        <dbReference type="ChEBI" id="CHEBI:229953"/>
    </reaction>
</comment>
<dbReference type="Gene3D" id="1.20.1250.20">
    <property type="entry name" value="MFS general substrate transporter like domains"/>
    <property type="match status" value="1"/>
</dbReference>
<comment type="catalytic activity">
    <reaction evidence="13">
        <text>L-alpha-aminoacyl-L-lysine(out) = L-alpha-aminoacyl-L-lysine(in)</text>
        <dbReference type="Rhea" id="RHEA:79383"/>
        <dbReference type="ChEBI" id="CHEBI:229966"/>
    </reaction>
</comment>
<feature type="transmembrane region" description="Helical" evidence="26">
    <location>
        <begin position="129"/>
        <end position="146"/>
    </location>
</feature>
<dbReference type="PANTHER" id="PTHR23512">
    <property type="entry name" value="MAJOR FACILITATOR SUPERFAMILY DOMAIN-CONTAINING PROTEIN 1"/>
    <property type="match status" value="1"/>
</dbReference>
<evidence type="ECO:0000256" key="23">
    <source>
        <dbReference type="ARBA" id="ARBA00045709"/>
    </source>
</evidence>
<evidence type="ECO:0000313" key="28">
    <source>
        <dbReference type="Proteomes" id="UP000186922"/>
    </source>
</evidence>
<evidence type="ECO:0000256" key="22">
    <source>
        <dbReference type="ARBA" id="ARBA00045018"/>
    </source>
</evidence>
<dbReference type="EMBL" id="BDGG01000002">
    <property type="protein sequence ID" value="GAU91965.1"/>
    <property type="molecule type" value="Genomic_DNA"/>
</dbReference>
<organism evidence="27 28">
    <name type="scientific">Ramazzottius varieornatus</name>
    <name type="common">Water bear</name>
    <name type="synonym">Tardigrade</name>
    <dbReference type="NCBI Taxonomy" id="947166"/>
    <lineage>
        <taxon>Eukaryota</taxon>
        <taxon>Metazoa</taxon>
        <taxon>Ecdysozoa</taxon>
        <taxon>Tardigrada</taxon>
        <taxon>Eutardigrada</taxon>
        <taxon>Parachela</taxon>
        <taxon>Hypsibioidea</taxon>
        <taxon>Ramazzottiidae</taxon>
        <taxon>Ramazzottius</taxon>
    </lineage>
</organism>
<evidence type="ECO:0000256" key="9">
    <source>
        <dbReference type="ARBA" id="ARBA00044878"/>
    </source>
</evidence>